<evidence type="ECO:0000256" key="1">
    <source>
        <dbReference type="SAM" id="MobiDB-lite"/>
    </source>
</evidence>
<keyword evidence="2" id="KW-0812">Transmembrane</keyword>
<evidence type="ECO:0000313" key="4">
    <source>
        <dbReference type="Proteomes" id="UP001189429"/>
    </source>
</evidence>
<organism evidence="3 4">
    <name type="scientific">Prorocentrum cordatum</name>
    <dbReference type="NCBI Taxonomy" id="2364126"/>
    <lineage>
        <taxon>Eukaryota</taxon>
        <taxon>Sar</taxon>
        <taxon>Alveolata</taxon>
        <taxon>Dinophyceae</taxon>
        <taxon>Prorocentrales</taxon>
        <taxon>Prorocentraceae</taxon>
        <taxon>Prorocentrum</taxon>
    </lineage>
</organism>
<feature type="compositionally biased region" description="Basic and acidic residues" evidence="1">
    <location>
        <begin position="965"/>
        <end position="979"/>
    </location>
</feature>
<feature type="region of interest" description="Disordered" evidence="1">
    <location>
        <begin position="958"/>
        <end position="979"/>
    </location>
</feature>
<feature type="region of interest" description="Disordered" evidence="1">
    <location>
        <begin position="992"/>
        <end position="1118"/>
    </location>
</feature>
<dbReference type="EMBL" id="CAUYUJ010012669">
    <property type="protein sequence ID" value="CAK0834400.1"/>
    <property type="molecule type" value="Genomic_DNA"/>
</dbReference>
<gene>
    <name evidence="3" type="ORF">PCOR1329_LOCUS31833</name>
</gene>
<proteinExistence type="predicted"/>
<protein>
    <submittedName>
        <fullName evidence="3">Uncharacterized protein</fullName>
    </submittedName>
</protein>
<name>A0ABN9SR44_9DINO</name>
<keyword evidence="4" id="KW-1185">Reference proteome</keyword>
<keyword evidence="2" id="KW-1133">Transmembrane helix</keyword>
<feature type="compositionally biased region" description="Basic and acidic residues" evidence="1">
    <location>
        <begin position="1054"/>
        <end position="1088"/>
    </location>
</feature>
<feature type="transmembrane region" description="Helical" evidence="2">
    <location>
        <begin position="145"/>
        <end position="165"/>
    </location>
</feature>
<keyword evidence="2" id="KW-0472">Membrane</keyword>
<feature type="transmembrane region" description="Helical" evidence="2">
    <location>
        <begin position="299"/>
        <end position="317"/>
    </location>
</feature>
<feature type="transmembrane region" description="Helical" evidence="2">
    <location>
        <begin position="270"/>
        <end position="292"/>
    </location>
</feature>
<dbReference type="Proteomes" id="UP001189429">
    <property type="component" value="Unassembled WGS sequence"/>
</dbReference>
<evidence type="ECO:0000256" key="2">
    <source>
        <dbReference type="SAM" id="Phobius"/>
    </source>
</evidence>
<feature type="transmembrane region" description="Helical" evidence="2">
    <location>
        <begin position="99"/>
        <end position="124"/>
    </location>
</feature>
<feature type="transmembrane region" description="Helical" evidence="2">
    <location>
        <begin position="56"/>
        <end position="79"/>
    </location>
</feature>
<sequence length="1118" mass="121330">MQRNIMADLADISPGNLWRHPRDTEPEEEGSTCCPRVLDIPLLVGAVLAQMTASPVLLAVQTLWPIVLCLEMVHGAWLRAAWCSPSHRLAVDAGELHDWLLGCLFVGACLAVASMVLGSLRCLRVFPRTAEQHRRYLFTRSLQHVVNRWLICYALQVLLVGYALWIQSSRWGAASDASESEPTSHAQWVRALCYHYASGSGASPATCSDCQGDLLGAPGLAWYETGANSLYLNTTWAREHASWAWSPPAGAPPAGAGVPYPGWPPGSGRFAYAAASLGVSGIVLVSAGALLWRNALLKLVFTAVGPLCYFFLVGHVARWKIFGPITSQAADVAANDTIMDEWSLAAAAASGDCPNEPSASGAGNSELQGPCDLLQCTSGTAFRQFAKSVKNIDDAVTYAGMACHFLHDEDAHRAHVNCPDEVEEILARIMDPHGFKRLSSQSVDADSSGKTRHCMGAAKLTLSCGVFLVQRGQANVLVERLVASARGNGFEPAVFLERHRGDETPFAKVRVQTRIGGTTMASAAPPEQLADQDADAEVPLCQKPEGAMVAYAVNAKVYQNELLCGALFTSTSGCKALLVSFELLQPLSSLDRCKAECYVEMFRCLSNVLPSRSQFRRVQRLAITDGDGALDLAERVYRYRNRDELVGTLHLKCLVHRVYHCIKKPLTMVKPWVTGIIRWSLSLRGPNYFVDFVTILSNWLQDKLILQWIWTSPTSWPIFQQVTASLVTMIGSAVLAVQLAKQVGAELRQLELALKQDISEKDAVDLKPSTSMALPSSGDWDSNLKAVITGVREDNKRDRQFEEIVGNELATYSAKESSTRDAADKFAYDDVGKVSGESASLPVPDLGVQGQCVFRHIEGKFDLVMFKQFNACIKALTRHDKHLRRSLHECNFVYSITGVEVTCPPEPEVEAADEAGAVPEDVGEVPTHRSPSPSRTAALVVTGMGLLLAMALSHEESEDEVDQLSLHESDPQHSSEAEGAGHVDIMQDVFGHALDEGDPPGGGEPPPEPPSGSGHDDMCSGGAGAPPPPPPPAGGGPSLAGGPTYTLRLPNGDKITHYSFRDEFPKLQDDEKELEWGSEHHDRTDARGRLSQIPGSDELFNRERQMRPGEGLEPEDCP</sequence>
<evidence type="ECO:0000313" key="3">
    <source>
        <dbReference type="EMBL" id="CAK0834400.1"/>
    </source>
</evidence>
<feature type="compositionally biased region" description="Pro residues" evidence="1">
    <location>
        <begin position="1025"/>
        <end position="1034"/>
    </location>
</feature>
<reference evidence="3" key="1">
    <citation type="submission" date="2023-10" db="EMBL/GenBank/DDBJ databases">
        <authorList>
            <person name="Chen Y."/>
            <person name="Shah S."/>
            <person name="Dougan E. K."/>
            <person name="Thang M."/>
            <person name="Chan C."/>
        </authorList>
    </citation>
    <scope>NUCLEOTIDE SEQUENCE [LARGE SCALE GENOMIC DNA]</scope>
</reference>
<accession>A0ABN9SR44</accession>
<comment type="caution">
    <text evidence="3">The sequence shown here is derived from an EMBL/GenBank/DDBJ whole genome shotgun (WGS) entry which is preliminary data.</text>
</comment>